<sequence>MNHLAMNMTSAKMRFIDVKDTTIAFNEMAIPTPSSNQCLIKVKAIGINRADLLQKAGLYPPPAGESPILGIEVAGEIVGGNTGNFTLGDRVCGIVAGGGYAEYAVIDKDHLIKLPMHFSFAQGAALAETYLTAYQALCAIGQLKQNEKVLIHAGASGVGTAAIQLAKAKGCFVAVTVGNEAKMNACKALGADITINYNTTSFSHWAKTNQHHFNVILDVVAGSYVNQNIKVAAVDARIVVLAILGGRYAEQLDVARMLQKRVTLSASTLRNRSDTYKADLVQAFTSEFTQLLYGQSLSHEQLQPKDLIQPVIDTVFSWQEVELAHQKMAENKNIGKLVMTVDE</sequence>
<dbReference type="SUPFAM" id="SSF50129">
    <property type="entry name" value="GroES-like"/>
    <property type="match status" value="1"/>
</dbReference>
<evidence type="ECO:0000256" key="2">
    <source>
        <dbReference type="ARBA" id="ARBA00023002"/>
    </source>
</evidence>
<dbReference type="GO" id="GO:0070402">
    <property type="term" value="F:NADPH binding"/>
    <property type="evidence" value="ECO:0007669"/>
    <property type="project" value="TreeGrafter"/>
</dbReference>
<reference evidence="4 5" key="1">
    <citation type="submission" date="2018-08" db="EMBL/GenBank/DDBJ databases">
        <title>Thalassotalea euphylliae genome.</title>
        <authorList>
            <person name="Summers S."/>
            <person name="Rice S.A."/>
            <person name="Freckelton M.L."/>
            <person name="Nedved B.T."/>
            <person name="Hadfield M.G."/>
        </authorList>
    </citation>
    <scope>NUCLEOTIDE SEQUENCE [LARGE SCALE GENOMIC DNA]</scope>
    <source>
        <strain evidence="4 5">H1</strain>
    </source>
</reference>
<name>A0A3E0TQX5_9GAMM</name>
<comment type="caution">
    <text evidence="4">The sequence shown here is derived from an EMBL/GenBank/DDBJ whole genome shotgun (WGS) entry which is preliminary data.</text>
</comment>
<organism evidence="4 5">
    <name type="scientific">Thalassotalea euphylliae</name>
    <dbReference type="NCBI Taxonomy" id="1655234"/>
    <lineage>
        <taxon>Bacteria</taxon>
        <taxon>Pseudomonadati</taxon>
        <taxon>Pseudomonadota</taxon>
        <taxon>Gammaproteobacteria</taxon>
        <taxon>Alteromonadales</taxon>
        <taxon>Colwelliaceae</taxon>
        <taxon>Thalassotalea</taxon>
    </lineage>
</organism>
<dbReference type="Gene3D" id="3.90.180.10">
    <property type="entry name" value="Medium-chain alcohol dehydrogenases, catalytic domain"/>
    <property type="match status" value="1"/>
</dbReference>
<dbReference type="SMART" id="SM00829">
    <property type="entry name" value="PKS_ER"/>
    <property type="match status" value="1"/>
</dbReference>
<dbReference type="PANTHER" id="PTHR48106:SF18">
    <property type="entry name" value="QUINONE OXIDOREDUCTASE PIG3"/>
    <property type="match status" value="1"/>
</dbReference>
<accession>A0A3E0TQX5</accession>
<dbReference type="InterPro" id="IPR014189">
    <property type="entry name" value="Quinone_OxRdtase_PIG3"/>
</dbReference>
<dbReference type="SUPFAM" id="SSF51735">
    <property type="entry name" value="NAD(P)-binding Rossmann-fold domains"/>
    <property type="match status" value="1"/>
</dbReference>
<dbReference type="EMBL" id="QUOU01000001">
    <property type="protein sequence ID" value="REL26888.1"/>
    <property type="molecule type" value="Genomic_DNA"/>
</dbReference>
<dbReference type="InterPro" id="IPR013154">
    <property type="entry name" value="ADH-like_N"/>
</dbReference>
<dbReference type="InterPro" id="IPR036291">
    <property type="entry name" value="NAD(P)-bd_dom_sf"/>
</dbReference>
<dbReference type="AlphaFoldDB" id="A0A3E0TQX5"/>
<dbReference type="CDD" id="cd05276">
    <property type="entry name" value="p53_inducible_oxidoreductase"/>
    <property type="match status" value="1"/>
</dbReference>
<dbReference type="Pfam" id="PF00107">
    <property type="entry name" value="ADH_zinc_N"/>
    <property type="match status" value="1"/>
</dbReference>
<dbReference type="Proteomes" id="UP000256478">
    <property type="component" value="Unassembled WGS sequence"/>
</dbReference>
<feature type="domain" description="Enoyl reductase (ER)" evidence="3">
    <location>
        <begin position="20"/>
        <end position="339"/>
    </location>
</feature>
<evidence type="ECO:0000256" key="1">
    <source>
        <dbReference type="ARBA" id="ARBA00022857"/>
    </source>
</evidence>
<dbReference type="InterPro" id="IPR020843">
    <property type="entry name" value="ER"/>
</dbReference>
<dbReference type="Gene3D" id="3.40.50.720">
    <property type="entry name" value="NAD(P)-binding Rossmann-like Domain"/>
    <property type="match status" value="1"/>
</dbReference>
<evidence type="ECO:0000259" key="3">
    <source>
        <dbReference type="SMART" id="SM00829"/>
    </source>
</evidence>
<gene>
    <name evidence="4" type="ORF">DXX93_10110</name>
</gene>
<dbReference type="Pfam" id="PF08240">
    <property type="entry name" value="ADH_N"/>
    <property type="match status" value="1"/>
</dbReference>
<evidence type="ECO:0000313" key="4">
    <source>
        <dbReference type="EMBL" id="REL26888.1"/>
    </source>
</evidence>
<keyword evidence="1" id="KW-0521">NADP</keyword>
<dbReference type="GO" id="GO:0016651">
    <property type="term" value="F:oxidoreductase activity, acting on NAD(P)H"/>
    <property type="evidence" value="ECO:0007669"/>
    <property type="project" value="TreeGrafter"/>
</dbReference>
<dbReference type="PANTHER" id="PTHR48106">
    <property type="entry name" value="QUINONE OXIDOREDUCTASE PIG3-RELATED"/>
    <property type="match status" value="1"/>
</dbReference>
<dbReference type="InterPro" id="IPR011032">
    <property type="entry name" value="GroES-like_sf"/>
</dbReference>
<keyword evidence="2" id="KW-0560">Oxidoreductase</keyword>
<dbReference type="OrthoDB" id="9780520at2"/>
<evidence type="ECO:0000313" key="5">
    <source>
        <dbReference type="Proteomes" id="UP000256478"/>
    </source>
</evidence>
<proteinExistence type="predicted"/>
<protein>
    <submittedName>
        <fullName evidence="4">NAD(P)H-quinone oxidoreductase</fullName>
    </submittedName>
</protein>
<dbReference type="InterPro" id="IPR013149">
    <property type="entry name" value="ADH-like_C"/>
</dbReference>
<dbReference type="NCBIfam" id="TIGR02824">
    <property type="entry name" value="quinone_pig3"/>
    <property type="match status" value="1"/>
</dbReference>